<accession>A0ABP8JPY4</accession>
<evidence type="ECO:0000313" key="3">
    <source>
        <dbReference type="EMBL" id="GAA4394241.1"/>
    </source>
</evidence>
<sequence>MGAYALAVTLGLTLIALLALTAQRPGEPLDPQSPRPNGARALVEVLREQGVDVEVVRSVADLEALSPDADTTVVMSNPANLGPGATAGLREATTTAGRLVLLGVDNDHLDELGLPVRAFGGSAGDLVARCSSSIARDSDVVSVTESRYLVEDGASGVRTCFALPDPESLTGEPAPGGVHGSGMVELGGTATAPDVVLIGFGSSWSNEYIAENSNAGTAVRALGSSPRLVWYHPGAQDLALAGGERPEDVWPAWTGSALAIVSVAILALALVRGRRLGRLVREPLPVVVRAIETTESRGRLYRRAGDPGRAAAVLRAATAERLGRRLAVSPGAGPAGLVPAVAVATGRPTDEVAGILFGPAPQDDAALIHLAQQLTDLEERAHHP</sequence>
<dbReference type="EMBL" id="BAABFX010000023">
    <property type="protein sequence ID" value="GAA4394241.1"/>
    <property type="molecule type" value="Genomic_DNA"/>
</dbReference>
<protein>
    <submittedName>
        <fullName evidence="3">DUF4350 domain-containing protein</fullName>
    </submittedName>
</protein>
<feature type="domain" description="DUF4350" evidence="2">
    <location>
        <begin position="31"/>
        <end position="220"/>
    </location>
</feature>
<organism evidence="3 4">
    <name type="scientific">Ornithinibacter aureus</name>
    <dbReference type="NCBI Taxonomy" id="622664"/>
    <lineage>
        <taxon>Bacteria</taxon>
        <taxon>Bacillati</taxon>
        <taxon>Actinomycetota</taxon>
        <taxon>Actinomycetes</taxon>
        <taxon>Micrococcales</taxon>
        <taxon>Intrasporangiaceae</taxon>
        <taxon>Ornithinibacter</taxon>
    </lineage>
</organism>
<proteinExistence type="predicted"/>
<name>A0ABP8JPY4_9MICO</name>
<gene>
    <name evidence="3" type="ORF">GCM10023153_15150</name>
</gene>
<reference evidence="4" key="1">
    <citation type="journal article" date="2019" name="Int. J. Syst. Evol. Microbiol.">
        <title>The Global Catalogue of Microorganisms (GCM) 10K type strain sequencing project: providing services to taxonomists for standard genome sequencing and annotation.</title>
        <authorList>
            <consortium name="The Broad Institute Genomics Platform"/>
            <consortium name="The Broad Institute Genome Sequencing Center for Infectious Disease"/>
            <person name="Wu L."/>
            <person name="Ma J."/>
        </authorList>
    </citation>
    <scope>NUCLEOTIDE SEQUENCE [LARGE SCALE GENOMIC DNA]</scope>
    <source>
        <strain evidence="4">JCM 17738</strain>
    </source>
</reference>
<dbReference type="Proteomes" id="UP001500390">
    <property type="component" value="Unassembled WGS sequence"/>
</dbReference>
<dbReference type="InterPro" id="IPR025646">
    <property type="entry name" value="DUF4350"/>
</dbReference>
<feature type="transmembrane region" description="Helical" evidence="1">
    <location>
        <begin position="250"/>
        <end position="271"/>
    </location>
</feature>
<keyword evidence="4" id="KW-1185">Reference proteome</keyword>
<evidence type="ECO:0000313" key="4">
    <source>
        <dbReference type="Proteomes" id="UP001500390"/>
    </source>
</evidence>
<comment type="caution">
    <text evidence="3">The sequence shown here is derived from an EMBL/GenBank/DDBJ whole genome shotgun (WGS) entry which is preliminary data.</text>
</comment>
<keyword evidence="1" id="KW-0472">Membrane</keyword>
<evidence type="ECO:0000256" key="1">
    <source>
        <dbReference type="SAM" id="Phobius"/>
    </source>
</evidence>
<keyword evidence="1" id="KW-0812">Transmembrane</keyword>
<keyword evidence="1" id="KW-1133">Transmembrane helix</keyword>
<evidence type="ECO:0000259" key="2">
    <source>
        <dbReference type="Pfam" id="PF14258"/>
    </source>
</evidence>
<dbReference type="Pfam" id="PF14258">
    <property type="entry name" value="DUF4350"/>
    <property type="match status" value="1"/>
</dbReference>